<dbReference type="EMBL" id="GBXM01061315">
    <property type="protein sequence ID" value="JAH47262.1"/>
    <property type="molecule type" value="Transcribed_RNA"/>
</dbReference>
<dbReference type="AlphaFoldDB" id="A0A0E9T199"/>
<name>A0A0E9T199_ANGAN</name>
<proteinExistence type="predicted"/>
<accession>A0A0E9T199</accession>
<sequence>MKRHDNMFVSIPHTLRFLTVCEYVCVCAHAYACLCVCLCVICSCLCVWV</sequence>
<keyword evidence="1" id="KW-0472">Membrane</keyword>
<protein>
    <submittedName>
        <fullName evidence="2">Uncharacterized protein</fullName>
    </submittedName>
</protein>
<keyword evidence="1" id="KW-1133">Transmembrane helix</keyword>
<keyword evidence="1" id="KW-0812">Transmembrane</keyword>
<reference evidence="2" key="2">
    <citation type="journal article" date="2015" name="Fish Shellfish Immunol.">
        <title>Early steps in the European eel (Anguilla anguilla)-Vibrio vulnificus interaction in the gills: Role of the RtxA13 toxin.</title>
        <authorList>
            <person name="Callol A."/>
            <person name="Pajuelo D."/>
            <person name="Ebbesson L."/>
            <person name="Teles M."/>
            <person name="MacKenzie S."/>
            <person name="Amaro C."/>
        </authorList>
    </citation>
    <scope>NUCLEOTIDE SEQUENCE</scope>
</reference>
<evidence type="ECO:0000313" key="2">
    <source>
        <dbReference type="EMBL" id="JAH47262.1"/>
    </source>
</evidence>
<feature type="transmembrane region" description="Helical" evidence="1">
    <location>
        <begin position="20"/>
        <end position="48"/>
    </location>
</feature>
<organism evidence="2">
    <name type="scientific">Anguilla anguilla</name>
    <name type="common">European freshwater eel</name>
    <name type="synonym">Muraena anguilla</name>
    <dbReference type="NCBI Taxonomy" id="7936"/>
    <lineage>
        <taxon>Eukaryota</taxon>
        <taxon>Metazoa</taxon>
        <taxon>Chordata</taxon>
        <taxon>Craniata</taxon>
        <taxon>Vertebrata</taxon>
        <taxon>Euteleostomi</taxon>
        <taxon>Actinopterygii</taxon>
        <taxon>Neopterygii</taxon>
        <taxon>Teleostei</taxon>
        <taxon>Anguilliformes</taxon>
        <taxon>Anguillidae</taxon>
        <taxon>Anguilla</taxon>
    </lineage>
</organism>
<reference evidence="2" key="1">
    <citation type="submission" date="2014-11" db="EMBL/GenBank/DDBJ databases">
        <authorList>
            <person name="Amaro Gonzalez C."/>
        </authorList>
    </citation>
    <scope>NUCLEOTIDE SEQUENCE</scope>
</reference>
<evidence type="ECO:0000256" key="1">
    <source>
        <dbReference type="SAM" id="Phobius"/>
    </source>
</evidence>